<keyword evidence="3" id="KW-1185">Reference proteome</keyword>
<dbReference type="PANTHER" id="PTHR46230">
    <property type="match status" value="1"/>
</dbReference>
<dbReference type="GO" id="GO:0016226">
    <property type="term" value="P:iron-sulfur cluster assembly"/>
    <property type="evidence" value="ECO:0007669"/>
    <property type="project" value="TreeGrafter"/>
</dbReference>
<comment type="similarity">
    <text evidence="1">Belongs to the BolA/IbaG family.</text>
</comment>
<organism evidence="2 3">
    <name type="scientific">Candidatus Amphirhobacter heronislandensis</name>
    <dbReference type="NCBI Taxonomy" id="1732024"/>
    <lineage>
        <taxon>Bacteria</taxon>
        <taxon>Pseudomonadati</taxon>
        <taxon>Pseudomonadota</taxon>
        <taxon>Gammaproteobacteria</taxon>
        <taxon>Candidatus Tethybacterales</taxon>
        <taxon>Candidatus Tethybacteraceae</taxon>
        <taxon>Candidatus Amphirhobacter</taxon>
    </lineage>
</organism>
<proteinExistence type="inferred from homology"/>
<dbReference type="Gene3D" id="3.30.300.90">
    <property type="entry name" value="BolA-like"/>
    <property type="match status" value="1"/>
</dbReference>
<dbReference type="InterPro" id="IPR036065">
    <property type="entry name" value="BolA-like_sf"/>
</dbReference>
<protein>
    <submittedName>
        <fullName evidence="2">BolA family transcriptional regulator</fullName>
    </submittedName>
</protein>
<dbReference type="PANTHER" id="PTHR46230:SF7">
    <property type="entry name" value="BOLA-LIKE PROTEIN 1"/>
    <property type="match status" value="1"/>
</dbReference>
<dbReference type="InterPro" id="IPR002634">
    <property type="entry name" value="BolA"/>
</dbReference>
<dbReference type="EMBL" id="JADHEI010000033">
    <property type="protein sequence ID" value="MBF2735188.1"/>
    <property type="molecule type" value="Genomic_DNA"/>
</dbReference>
<reference evidence="2" key="1">
    <citation type="submission" date="2020-10" db="EMBL/GenBank/DDBJ databases">
        <title>An improved Amphimedon queenslandica hologenome assembly reveals how three proteobacterial symbionts can extend the metabolic phenotypic of their marine sponge host.</title>
        <authorList>
            <person name="Degnan B."/>
            <person name="Degnan S."/>
            <person name="Xiang X."/>
        </authorList>
    </citation>
    <scope>NUCLEOTIDE SEQUENCE</scope>
    <source>
        <strain evidence="2">AqS2</strain>
    </source>
</reference>
<comment type="caution">
    <text evidence="2">The sequence shown here is derived from an EMBL/GenBank/DDBJ whole genome shotgun (WGS) entry which is preliminary data.</text>
</comment>
<sequence>MADAAELVTARLRERLRPARLEVEDLSDEHLGHAEAGRGAHLRLRISAAGFAGLSELERHRLVYNCLGDLEKLGVHALAITALSD</sequence>
<dbReference type="Pfam" id="PF01722">
    <property type="entry name" value="BolA"/>
    <property type="match status" value="1"/>
</dbReference>
<dbReference type="AlphaFoldDB" id="A0A930XXT8"/>
<evidence type="ECO:0000313" key="2">
    <source>
        <dbReference type="EMBL" id="MBF2735188.1"/>
    </source>
</evidence>
<evidence type="ECO:0000256" key="1">
    <source>
        <dbReference type="RuleBase" id="RU003860"/>
    </source>
</evidence>
<evidence type="ECO:0000313" key="3">
    <source>
        <dbReference type="Proteomes" id="UP000604381"/>
    </source>
</evidence>
<dbReference type="SUPFAM" id="SSF82657">
    <property type="entry name" value="BolA-like"/>
    <property type="match status" value="1"/>
</dbReference>
<dbReference type="PIRSF" id="PIRSF003113">
    <property type="entry name" value="BolA"/>
    <property type="match status" value="1"/>
</dbReference>
<dbReference type="Proteomes" id="UP000604381">
    <property type="component" value="Unassembled WGS sequence"/>
</dbReference>
<gene>
    <name evidence="2" type="ORF">ISN26_03750</name>
</gene>
<name>A0A930XXT8_9GAMM</name>
<accession>A0A930XXT8</accession>